<dbReference type="RefSeq" id="WP_265724704.1">
    <property type="nucleotide sequence ID" value="NZ_JAOSLC020000003.1"/>
</dbReference>
<feature type="transmembrane region" description="Helical" evidence="1">
    <location>
        <begin position="51"/>
        <end position="67"/>
    </location>
</feature>
<dbReference type="EMBL" id="JAOSLC020000003">
    <property type="protein sequence ID" value="MDD7914032.1"/>
    <property type="molecule type" value="Genomic_DNA"/>
</dbReference>
<keyword evidence="3" id="KW-0808">Transferase</keyword>
<name>A0ABT5S7G0_9FLAO</name>
<evidence type="ECO:0000313" key="4">
    <source>
        <dbReference type="Proteomes" id="UP001151478"/>
    </source>
</evidence>
<evidence type="ECO:0000259" key="2">
    <source>
        <dbReference type="Pfam" id="PF06580"/>
    </source>
</evidence>
<accession>A0ABT5S7G0</accession>
<proteinExistence type="predicted"/>
<dbReference type="PANTHER" id="PTHR34220:SF7">
    <property type="entry name" value="SENSOR HISTIDINE KINASE YPDA"/>
    <property type="match status" value="1"/>
</dbReference>
<dbReference type="Pfam" id="PF06580">
    <property type="entry name" value="His_kinase"/>
    <property type="match status" value="1"/>
</dbReference>
<reference evidence="3" key="1">
    <citation type="submission" date="2023-02" db="EMBL/GenBank/DDBJ databases">
        <title>Polaribacter ponticola sp. nov., isolated from seawater.</title>
        <authorList>
            <person name="Baek J.H."/>
            <person name="Kim J.M."/>
            <person name="Choi D.G."/>
            <person name="Jeon C.O."/>
        </authorList>
    </citation>
    <scope>NUCLEOTIDE SEQUENCE</scope>
    <source>
        <strain evidence="3">MSW5</strain>
    </source>
</reference>
<gene>
    <name evidence="3" type="ORF">N5A56_006175</name>
</gene>
<dbReference type="InterPro" id="IPR010559">
    <property type="entry name" value="Sig_transdc_His_kin_internal"/>
</dbReference>
<keyword evidence="1" id="KW-0812">Transmembrane</keyword>
<feature type="transmembrane region" description="Helical" evidence="1">
    <location>
        <begin position="6"/>
        <end position="39"/>
    </location>
</feature>
<protein>
    <submittedName>
        <fullName evidence="3">Histidine kinase</fullName>
    </submittedName>
</protein>
<keyword evidence="1" id="KW-1133">Transmembrane helix</keyword>
<keyword evidence="3" id="KW-0418">Kinase</keyword>
<feature type="transmembrane region" description="Helical" evidence="1">
    <location>
        <begin position="87"/>
        <end position="108"/>
    </location>
</feature>
<dbReference type="Proteomes" id="UP001151478">
    <property type="component" value="Unassembled WGS sequence"/>
</dbReference>
<dbReference type="InterPro" id="IPR050640">
    <property type="entry name" value="Bact_2-comp_sensor_kinase"/>
</dbReference>
<sequence>MERKKFFLAIIVFGLIVLFGDVFSLPMAISLSLIPFVFSCLPSKNDIDTKNLIRFSLFVIFFFTFLDDYDLIEDFDFVYRNYIITSIVFKIDLLGMVLFAVMMIYTSAKGIFIETQKLNATKLQLEQLEYQFLQKHIQPHFLMNSLMSLQQLVTTDTENASEMIEALSEEFHLLTTMTKKKLVPITDEINMCKTHLQIMSIQQRASYQLIVNGIVGDETIPPAVIHTLVENGITHGYSGNDNAHFELTKTKIVTGIQYRLFNDSKKQSMPKKPTTGSGIKYIEARLEECYPKKWTLTSKAVENGWEAIIQIHTSI</sequence>
<evidence type="ECO:0000313" key="3">
    <source>
        <dbReference type="EMBL" id="MDD7914032.1"/>
    </source>
</evidence>
<feature type="domain" description="Signal transduction histidine kinase internal region" evidence="2">
    <location>
        <begin position="129"/>
        <end position="202"/>
    </location>
</feature>
<dbReference type="PANTHER" id="PTHR34220">
    <property type="entry name" value="SENSOR HISTIDINE KINASE YPDA"/>
    <property type="match status" value="1"/>
</dbReference>
<keyword evidence="4" id="KW-1185">Reference proteome</keyword>
<comment type="caution">
    <text evidence="3">The sequence shown here is derived from an EMBL/GenBank/DDBJ whole genome shotgun (WGS) entry which is preliminary data.</text>
</comment>
<evidence type="ECO:0000256" key="1">
    <source>
        <dbReference type="SAM" id="Phobius"/>
    </source>
</evidence>
<organism evidence="3 4">
    <name type="scientific">Polaribacter ponticola</name>
    <dbReference type="NCBI Taxonomy" id="2978475"/>
    <lineage>
        <taxon>Bacteria</taxon>
        <taxon>Pseudomonadati</taxon>
        <taxon>Bacteroidota</taxon>
        <taxon>Flavobacteriia</taxon>
        <taxon>Flavobacteriales</taxon>
        <taxon>Flavobacteriaceae</taxon>
    </lineage>
</organism>
<keyword evidence="1" id="KW-0472">Membrane</keyword>
<dbReference type="GO" id="GO:0016301">
    <property type="term" value="F:kinase activity"/>
    <property type="evidence" value="ECO:0007669"/>
    <property type="project" value="UniProtKB-KW"/>
</dbReference>